<proteinExistence type="predicted"/>
<accession>A0A212RTR9</accession>
<dbReference type="Gene3D" id="3.10.580.10">
    <property type="entry name" value="CBS-domain"/>
    <property type="match status" value="1"/>
</dbReference>
<dbReference type="PROSITE" id="PS51371">
    <property type="entry name" value="CBS"/>
    <property type="match status" value="1"/>
</dbReference>
<reference evidence="4 5" key="1">
    <citation type="submission" date="2017-06" db="EMBL/GenBank/DDBJ databases">
        <authorList>
            <person name="Kim H.J."/>
            <person name="Triplett B.A."/>
        </authorList>
    </citation>
    <scope>NUCLEOTIDE SEQUENCE [LARGE SCALE GENOMIC DNA]</scope>
    <source>
        <strain evidence="4 5">B29T1</strain>
    </source>
</reference>
<dbReference type="InterPro" id="IPR046342">
    <property type="entry name" value="CBS_dom_sf"/>
</dbReference>
<dbReference type="Pfam" id="PF00571">
    <property type="entry name" value="CBS"/>
    <property type="match status" value="2"/>
</dbReference>
<organism evidence="4 5">
    <name type="scientific">Arboricoccus pini</name>
    <dbReference type="NCBI Taxonomy" id="1963835"/>
    <lineage>
        <taxon>Bacteria</taxon>
        <taxon>Pseudomonadati</taxon>
        <taxon>Pseudomonadota</taxon>
        <taxon>Alphaproteobacteria</taxon>
        <taxon>Geminicoccales</taxon>
        <taxon>Geminicoccaceae</taxon>
        <taxon>Arboricoccus</taxon>
    </lineage>
</organism>
<dbReference type="SUPFAM" id="SSF54631">
    <property type="entry name" value="CBS-domain pair"/>
    <property type="match status" value="1"/>
</dbReference>
<dbReference type="SMART" id="SM00116">
    <property type="entry name" value="CBS"/>
    <property type="match status" value="2"/>
</dbReference>
<evidence type="ECO:0000256" key="2">
    <source>
        <dbReference type="PROSITE-ProRule" id="PRU00703"/>
    </source>
</evidence>
<evidence type="ECO:0000313" key="4">
    <source>
        <dbReference type="EMBL" id="SNB76007.1"/>
    </source>
</evidence>
<dbReference type="PANTHER" id="PTHR43080">
    <property type="entry name" value="CBS DOMAIN-CONTAINING PROTEIN CBSX3, MITOCHONDRIAL"/>
    <property type="match status" value="1"/>
</dbReference>
<dbReference type="EMBL" id="FYEH01000014">
    <property type="protein sequence ID" value="SNB76007.1"/>
    <property type="molecule type" value="Genomic_DNA"/>
</dbReference>
<dbReference type="OrthoDB" id="9807125at2"/>
<sequence>MQRRIIPDVIDGQQSLCLLPPNATAYAAALLMRERRVGAVMVTVDGPLLGIVTERDLVYRLQAAGLSAQQTSLREIMTPAPETLAPDDLASVALEKMRLGHYRHLPIVDAGRIVGMVSIRDLYECTRQTLELELKSAESLIYGDQYGMASPAPN</sequence>
<keyword evidence="5" id="KW-1185">Reference proteome</keyword>
<dbReference type="RefSeq" id="WP_088562565.1">
    <property type="nucleotide sequence ID" value="NZ_FYEH01000014.1"/>
</dbReference>
<name>A0A212RTR9_9PROT</name>
<evidence type="ECO:0000259" key="3">
    <source>
        <dbReference type="PROSITE" id="PS51371"/>
    </source>
</evidence>
<protein>
    <submittedName>
        <fullName evidence="4">CBS domain-containing protein</fullName>
    </submittedName>
</protein>
<dbReference type="Proteomes" id="UP000197065">
    <property type="component" value="Unassembled WGS sequence"/>
</dbReference>
<dbReference type="AlphaFoldDB" id="A0A212RTR9"/>
<keyword evidence="1 2" id="KW-0129">CBS domain</keyword>
<dbReference type="PANTHER" id="PTHR43080:SF2">
    <property type="entry name" value="CBS DOMAIN-CONTAINING PROTEIN"/>
    <property type="match status" value="1"/>
</dbReference>
<dbReference type="InterPro" id="IPR051257">
    <property type="entry name" value="Diverse_CBS-Domain"/>
</dbReference>
<gene>
    <name evidence="4" type="ORF">SAMN07250955_11454</name>
</gene>
<evidence type="ECO:0000256" key="1">
    <source>
        <dbReference type="ARBA" id="ARBA00023122"/>
    </source>
</evidence>
<dbReference type="InterPro" id="IPR000644">
    <property type="entry name" value="CBS_dom"/>
</dbReference>
<evidence type="ECO:0000313" key="5">
    <source>
        <dbReference type="Proteomes" id="UP000197065"/>
    </source>
</evidence>
<feature type="domain" description="CBS" evidence="3">
    <location>
        <begin position="77"/>
        <end position="132"/>
    </location>
</feature>